<dbReference type="Gene3D" id="1.10.101.10">
    <property type="entry name" value="PGBD-like superfamily/PGBD"/>
    <property type="match status" value="1"/>
</dbReference>
<sequence length="402" mass="40137">MPGAPHRCDGRRAVTGDTFPEAPADASGRGRRRRPVRTVLIAAAVVATATAGGLAATGALGGGSDDGTAAAPSGPPSTAKVRKTTLTRTETVGGSLGYGEAVPVQAPAPAGGAKGGGTGVVTWLPAEGTTIKRGAPVYSVDDKKVPLLYGSTPLYRALKTGSEGKDVEQLERNLAELGYGGFTVDEEFTGATADAVEEWQDDLGGAETGTVAPGDAVVATGARRVADVQATSGSAAGGPVLTWTGTERIVTVDLEVQYEDLVDDGTKATVALPDGTEVDAEVDGIGTAATAAPAENGTAASGGKGASGEATIPVTLTVKDQKKLGRYQAAPVDVTLKAETREDVLAVPVNALVALREGGYALETVGAQGIEYVPVELGMFAGGTVEISGTGVTDGLVVGVPE</sequence>
<dbReference type="InterPro" id="IPR036365">
    <property type="entry name" value="PGBD-like_sf"/>
</dbReference>
<dbReference type="Gene3D" id="2.40.420.20">
    <property type="match status" value="1"/>
</dbReference>
<reference evidence="4 5" key="1">
    <citation type="submission" date="2021-03" db="EMBL/GenBank/DDBJ databases">
        <title>Complete genome of Streptomyces formicae strain 1H-GS9 (DSM 100524).</title>
        <authorList>
            <person name="Atanasov K.E."/>
            <person name="Altabella T."/>
            <person name="Ferrer A."/>
        </authorList>
    </citation>
    <scope>NUCLEOTIDE SEQUENCE [LARGE SCALE GENOMIC DNA]</scope>
    <source>
        <strain evidence="4 5">1H-GS9</strain>
    </source>
</reference>
<dbReference type="Pfam" id="PF01471">
    <property type="entry name" value="PG_binding_1"/>
    <property type="match status" value="1"/>
</dbReference>
<gene>
    <name evidence="4" type="ORF">J4032_21115</name>
</gene>
<evidence type="ECO:0000256" key="2">
    <source>
        <dbReference type="SAM" id="Phobius"/>
    </source>
</evidence>
<accession>A0ABY3X1J7</accession>
<dbReference type="InterPro" id="IPR002477">
    <property type="entry name" value="Peptidoglycan-bd-like"/>
</dbReference>
<dbReference type="InterPro" id="IPR036366">
    <property type="entry name" value="PGBDSf"/>
</dbReference>
<evidence type="ECO:0000313" key="5">
    <source>
        <dbReference type="Proteomes" id="UP000828924"/>
    </source>
</evidence>
<keyword evidence="5" id="KW-1185">Reference proteome</keyword>
<feature type="compositionally biased region" description="Low complexity" evidence="1">
    <location>
        <begin position="66"/>
        <end position="79"/>
    </location>
</feature>
<feature type="domain" description="Peptidoglycan binding-like" evidence="3">
    <location>
        <begin position="164"/>
        <end position="211"/>
    </location>
</feature>
<evidence type="ECO:0000313" key="4">
    <source>
        <dbReference type="EMBL" id="UNM16641.1"/>
    </source>
</evidence>
<feature type="region of interest" description="Disordered" evidence="1">
    <location>
        <begin position="61"/>
        <end position="84"/>
    </location>
</feature>
<protein>
    <submittedName>
        <fullName evidence="4">Peptidoglycan-binding protein</fullName>
    </submittedName>
</protein>
<dbReference type="Proteomes" id="UP000828924">
    <property type="component" value="Chromosome"/>
</dbReference>
<name>A0ABY3X1J7_9ACTN</name>
<feature type="region of interest" description="Disordered" evidence="1">
    <location>
        <begin position="1"/>
        <end position="33"/>
    </location>
</feature>
<feature type="transmembrane region" description="Helical" evidence="2">
    <location>
        <begin position="39"/>
        <end position="60"/>
    </location>
</feature>
<evidence type="ECO:0000256" key="1">
    <source>
        <dbReference type="SAM" id="MobiDB-lite"/>
    </source>
</evidence>
<feature type="compositionally biased region" description="Basic and acidic residues" evidence="1">
    <location>
        <begin position="1"/>
        <end position="14"/>
    </location>
</feature>
<keyword evidence="2" id="KW-0812">Transmembrane</keyword>
<dbReference type="EMBL" id="CP071872">
    <property type="protein sequence ID" value="UNM16641.1"/>
    <property type="molecule type" value="Genomic_DNA"/>
</dbReference>
<dbReference type="SUPFAM" id="SSF47090">
    <property type="entry name" value="PGBD-like"/>
    <property type="match status" value="1"/>
</dbReference>
<organism evidence="4 5">
    <name type="scientific">Streptomyces formicae</name>
    <dbReference type="NCBI Taxonomy" id="1616117"/>
    <lineage>
        <taxon>Bacteria</taxon>
        <taxon>Bacillati</taxon>
        <taxon>Actinomycetota</taxon>
        <taxon>Actinomycetes</taxon>
        <taxon>Kitasatosporales</taxon>
        <taxon>Streptomycetaceae</taxon>
        <taxon>Streptomyces</taxon>
    </lineage>
</organism>
<keyword evidence="2" id="KW-1133">Transmembrane helix</keyword>
<evidence type="ECO:0000259" key="3">
    <source>
        <dbReference type="Pfam" id="PF01471"/>
    </source>
</evidence>
<proteinExistence type="predicted"/>
<keyword evidence="2" id="KW-0472">Membrane</keyword>